<dbReference type="Pfam" id="PF03079">
    <property type="entry name" value="ARD"/>
    <property type="match status" value="1"/>
</dbReference>
<evidence type="ECO:0000256" key="1">
    <source>
        <dbReference type="ARBA" id="ARBA00000428"/>
    </source>
</evidence>
<dbReference type="PANTHER" id="PTHR23418">
    <property type="entry name" value="ACIREDUCTONE DIOXYGENASE"/>
    <property type="match status" value="1"/>
</dbReference>
<dbReference type="GO" id="GO:0019509">
    <property type="term" value="P:L-methionine salvage from methylthioadenosine"/>
    <property type="evidence" value="ECO:0007669"/>
    <property type="project" value="UniProtKB-UniRule"/>
</dbReference>
<dbReference type="PANTHER" id="PTHR23418:SF0">
    <property type="entry name" value="ACIREDUCTONE DIOXYGENASE"/>
    <property type="match status" value="1"/>
</dbReference>
<keyword evidence="6 11" id="KW-0223">Dioxygenase</keyword>
<evidence type="ECO:0000313" key="12">
    <source>
        <dbReference type="EMBL" id="SCV12079.1"/>
    </source>
</evidence>
<comment type="similarity">
    <text evidence="11">Belongs to the acireductone dioxygenase (ARD) family.</text>
</comment>
<keyword evidence="7 11" id="KW-0560">Oxidoreductase</keyword>
<organism evidence="12 13">
    <name type="scientific">Komagataella phaffii (strain ATCC 76273 / CBS 7435 / CECT 11047 / NRRL Y-11430 / Wegner 21-1)</name>
    <name type="common">Yeast</name>
    <name type="synonym">Pichia pastoris</name>
    <dbReference type="NCBI Taxonomy" id="981350"/>
    <lineage>
        <taxon>Eukaryota</taxon>
        <taxon>Fungi</taxon>
        <taxon>Dikarya</taxon>
        <taxon>Ascomycota</taxon>
        <taxon>Saccharomycotina</taxon>
        <taxon>Pichiomycetes</taxon>
        <taxon>Pichiales</taxon>
        <taxon>Pichiaceae</taxon>
        <taxon>Komagataella</taxon>
    </lineage>
</organism>
<dbReference type="AlphaFoldDB" id="A0A1G4KPY8"/>
<comment type="pathway">
    <text evidence="11">Amino-acid biosynthesis; L-methionine biosynthesis via salvage pathway; L-methionine from S-methyl-5-thio-alpha-D-ribose 1-phosphate: step 5/6.</text>
</comment>
<accession>A0A1G4KPY8</accession>
<dbReference type="HAMAP" id="MF_03154">
    <property type="entry name" value="Salvage_MtnD_euk"/>
    <property type="match status" value="1"/>
</dbReference>
<comment type="cofactor">
    <cofactor evidence="11">
        <name>Fe(2+)</name>
        <dbReference type="ChEBI" id="CHEBI:29033"/>
    </cofactor>
    <cofactor evidence="11">
        <name>Ni(2+)</name>
        <dbReference type="ChEBI" id="CHEBI:49786"/>
    </cofactor>
    <text evidence="11">Binds either 1 Fe or Ni cation per monomer. Iron-binding promotes an acireductone dioxygenase reaction producing 2-keto-4-methylthiobutyrate, while nickel-binding promotes an acireductone dioxygenase reaction producing 3-(methylsulfanyl)propanoate.</text>
</comment>
<dbReference type="Gene3D" id="2.60.120.10">
    <property type="entry name" value="Jelly Rolls"/>
    <property type="match status" value="1"/>
</dbReference>
<comment type="function">
    <text evidence="11">Catalyzes 2 different reactions between oxygen and the acireductone 1,2-dihydroxy-3-keto-5-methylthiopentene (DHK-MTPene) depending upon the metal bound in the active site. Fe-containing acireductone dioxygenase (Fe-ARD) produces formate and 2-keto-4-methylthiobutyrate (KMTB), the alpha-ketoacid precursor of methionine in the methionine recycle pathway. Ni-containing acireductone dioxygenase (Ni-ARD) produces methylthiopropionate, carbon monoxide and formate, and does not lie on the methionine recycle pathway.</text>
</comment>
<dbReference type="GO" id="GO:0010308">
    <property type="term" value="F:acireductone dioxygenase (Ni2+-requiring) activity"/>
    <property type="evidence" value="ECO:0007669"/>
    <property type="project" value="UniProtKB-UniRule"/>
</dbReference>
<comment type="catalytic activity">
    <reaction evidence="11">
        <text>1,2-dihydroxy-5-(methylsulfanyl)pent-1-en-3-one + O2 = 3-(methylsulfanyl)propanoate + CO + formate + 2 H(+)</text>
        <dbReference type="Rhea" id="RHEA:14161"/>
        <dbReference type="ChEBI" id="CHEBI:15378"/>
        <dbReference type="ChEBI" id="CHEBI:15379"/>
        <dbReference type="ChEBI" id="CHEBI:15740"/>
        <dbReference type="ChEBI" id="CHEBI:17245"/>
        <dbReference type="ChEBI" id="CHEBI:49016"/>
        <dbReference type="ChEBI" id="CHEBI:49252"/>
        <dbReference type="EC" id="1.13.11.53"/>
    </reaction>
</comment>
<gene>
    <name evidence="11 12" type="primary">ADI1</name>
    <name evidence="12" type="ordered locus">PP7435_Chr2-2430</name>
</gene>
<dbReference type="GO" id="GO:0016151">
    <property type="term" value="F:nickel cation binding"/>
    <property type="evidence" value="ECO:0007669"/>
    <property type="project" value="UniProtKB-UniRule"/>
</dbReference>
<evidence type="ECO:0000256" key="8">
    <source>
        <dbReference type="ARBA" id="ARBA00023004"/>
    </source>
</evidence>
<keyword evidence="8 11" id="KW-0408">Iron</keyword>
<keyword evidence="3 11" id="KW-0533">Nickel</keyword>
<evidence type="ECO:0000256" key="7">
    <source>
        <dbReference type="ARBA" id="ARBA00023002"/>
    </source>
</evidence>
<dbReference type="GO" id="GO:0005737">
    <property type="term" value="C:cytoplasm"/>
    <property type="evidence" value="ECO:0007669"/>
    <property type="project" value="UniProtKB-SubCell"/>
</dbReference>
<keyword evidence="2 11" id="KW-0963">Cytoplasm</keyword>
<keyword evidence="9 11" id="KW-0486">Methionine biosynthesis</keyword>
<dbReference type="Proteomes" id="UP000006853">
    <property type="component" value="Chromosome 2"/>
</dbReference>
<feature type="binding site" evidence="11">
    <location>
        <position position="88"/>
    </location>
    <ligand>
        <name>Ni(2+)</name>
        <dbReference type="ChEBI" id="CHEBI:49786"/>
        <note>for nickel-dependent acireductone dioxygenase activity</note>
    </ligand>
</feature>
<evidence type="ECO:0000256" key="5">
    <source>
        <dbReference type="ARBA" id="ARBA00022723"/>
    </source>
</evidence>
<keyword evidence="4 11" id="KW-0028">Amino-acid biosynthesis</keyword>
<dbReference type="EC" id="1.13.11.53" evidence="11"/>
<comment type="catalytic activity">
    <reaction evidence="1 11">
        <text>1,2-dihydroxy-5-(methylsulfanyl)pent-1-en-3-one + O2 = 4-methylsulfanyl-2-oxobutanoate + formate + 2 H(+)</text>
        <dbReference type="Rhea" id="RHEA:24504"/>
        <dbReference type="ChEBI" id="CHEBI:15378"/>
        <dbReference type="ChEBI" id="CHEBI:15379"/>
        <dbReference type="ChEBI" id="CHEBI:15740"/>
        <dbReference type="ChEBI" id="CHEBI:16723"/>
        <dbReference type="ChEBI" id="CHEBI:49252"/>
        <dbReference type="EC" id="1.13.11.54"/>
    </reaction>
</comment>
<evidence type="ECO:0000256" key="9">
    <source>
        <dbReference type="ARBA" id="ARBA00023167"/>
    </source>
</evidence>
<dbReference type="InterPro" id="IPR004313">
    <property type="entry name" value="ARD"/>
</dbReference>
<evidence type="ECO:0000256" key="6">
    <source>
        <dbReference type="ARBA" id="ARBA00022964"/>
    </source>
</evidence>
<dbReference type="UniPathway" id="UPA00904">
    <property type="reaction ID" value="UER00878"/>
</dbReference>
<evidence type="ECO:0000256" key="10">
    <source>
        <dbReference type="ARBA" id="ARBA00023242"/>
    </source>
</evidence>
<keyword evidence="5 11" id="KW-0479">Metal-binding</keyword>
<evidence type="ECO:0000313" key="13">
    <source>
        <dbReference type="Proteomes" id="UP000006853"/>
    </source>
</evidence>
<keyword evidence="13" id="KW-1185">Reference proteome</keyword>
<dbReference type="SUPFAM" id="SSF51182">
    <property type="entry name" value="RmlC-like cupins"/>
    <property type="match status" value="1"/>
</dbReference>
<feature type="binding site" evidence="11">
    <location>
        <position position="92"/>
    </location>
    <ligand>
        <name>Ni(2+)</name>
        <dbReference type="ChEBI" id="CHEBI:49786"/>
        <note>for nickel-dependent acireductone dioxygenase activity</note>
    </ligand>
</feature>
<feature type="binding site" evidence="11">
    <location>
        <position position="131"/>
    </location>
    <ligand>
        <name>Fe(2+)</name>
        <dbReference type="ChEBI" id="CHEBI:29033"/>
        <note>for iron-dependent acireductone dioxygenase activity</note>
    </ligand>
</feature>
<dbReference type="GO" id="GO:0005634">
    <property type="term" value="C:nucleus"/>
    <property type="evidence" value="ECO:0007669"/>
    <property type="project" value="UniProtKB-SubCell"/>
</dbReference>
<feature type="binding site" evidence="11">
    <location>
        <position position="131"/>
    </location>
    <ligand>
        <name>Ni(2+)</name>
        <dbReference type="ChEBI" id="CHEBI:49786"/>
        <note>for nickel-dependent acireductone dioxygenase activity</note>
    </ligand>
</feature>
<dbReference type="EC" id="1.13.11.54" evidence="11"/>
<comment type="subcellular location">
    <subcellularLocation>
        <location evidence="11">Cytoplasm</location>
    </subcellularLocation>
    <subcellularLocation>
        <location evidence="11">Nucleus</location>
    </subcellularLocation>
</comment>
<evidence type="ECO:0000256" key="4">
    <source>
        <dbReference type="ARBA" id="ARBA00022605"/>
    </source>
</evidence>
<evidence type="ECO:0000256" key="11">
    <source>
        <dbReference type="HAMAP-Rule" id="MF_03154"/>
    </source>
</evidence>
<protein>
    <recommendedName>
        <fullName evidence="11">Acireductone dioxygenase</fullName>
    </recommendedName>
    <alternativeName>
        <fullName evidence="11">Acireductone dioxygenase (Fe(2+)-requiring)</fullName>
        <shortName evidence="11">ARD'</shortName>
        <shortName evidence="11">Fe-ARD</shortName>
        <ecNumber evidence="11">1.13.11.54</ecNumber>
    </alternativeName>
    <alternativeName>
        <fullName evidence="11">Acireductone dioxygenase (Ni(2+)-requiring)</fullName>
        <shortName evidence="11">ARD</shortName>
        <shortName evidence="11">Ni-ARD</shortName>
        <ecNumber evidence="11">1.13.11.53</ecNumber>
    </alternativeName>
</protein>
<evidence type="ECO:0000256" key="3">
    <source>
        <dbReference type="ARBA" id="ARBA00022596"/>
    </source>
</evidence>
<keyword evidence="10 11" id="KW-0539">Nucleus</keyword>
<feature type="binding site" evidence="11">
    <location>
        <position position="86"/>
    </location>
    <ligand>
        <name>Fe(2+)</name>
        <dbReference type="ChEBI" id="CHEBI:29033"/>
        <note>for iron-dependent acireductone dioxygenase activity</note>
    </ligand>
</feature>
<dbReference type="EMBL" id="FR839629">
    <property type="protein sequence ID" value="SCV12079.1"/>
    <property type="molecule type" value="Genomic_DNA"/>
</dbReference>
<feature type="binding site" evidence="11">
    <location>
        <position position="86"/>
    </location>
    <ligand>
        <name>Ni(2+)</name>
        <dbReference type="ChEBI" id="CHEBI:49786"/>
        <note>for nickel-dependent acireductone dioxygenase activity</note>
    </ligand>
</feature>
<evidence type="ECO:0000256" key="2">
    <source>
        <dbReference type="ARBA" id="ARBA00022490"/>
    </source>
</evidence>
<dbReference type="CDD" id="cd02232">
    <property type="entry name" value="cupin_ARD"/>
    <property type="match status" value="1"/>
</dbReference>
<dbReference type="GO" id="GO:0010309">
    <property type="term" value="F:acireductone dioxygenase [iron(II)-requiring] activity"/>
    <property type="evidence" value="ECO:0007669"/>
    <property type="project" value="UniProtKB-UniRule"/>
</dbReference>
<dbReference type="InterPro" id="IPR027496">
    <property type="entry name" value="ARD_euk"/>
</dbReference>
<sequence>MQLYYHDGLDTPDNFCEDHNSGEEVSVEELSKIGVIYYHLDEESQVEKIARERDYKNRDFVVLSDETFPGGPDALQEKLKVFYKEHLHEDEEIRFILDGEGYFDVRSQNDRWIRSKLFKGDLLILPAGIYHRFTLSTKKYVKTMRLFKEEPKWQAYNRPADDKGARLEYLKSIQV</sequence>
<feature type="binding site" evidence="11">
    <location>
        <position position="92"/>
    </location>
    <ligand>
        <name>Fe(2+)</name>
        <dbReference type="ChEBI" id="CHEBI:29033"/>
        <note>for iron-dependent acireductone dioxygenase activity</note>
    </ligand>
</feature>
<dbReference type="FunFam" id="2.60.120.10:FF:000099">
    <property type="entry name" value="1,2-dihydroxy-3-keto-5-methylthiopentene dioxygenase"/>
    <property type="match status" value="1"/>
</dbReference>
<dbReference type="InterPro" id="IPR014710">
    <property type="entry name" value="RmlC-like_jellyroll"/>
</dbReference>
<dbReference type="GO" id="GO:0005506">
    <property type="term" value="F:iron ion binding"/>
    <property type="evidence" value="ECO:0007669"/>
    <property type="project" value="UniProtKB-UniRule"/>
</dbReference>
<feature type="binding site" evidence="11">
    <location>
        <position position="88"/>
    </location>
    <ligand>
        <name>Fe(2+)</name>
        <dbReference type="ChEBI" id="CHEBI:29033"/>
        <note>for iron-dependent acireductone dioxygenase activity</note>
    </ligand>
</feature>
<reference evidence="12 13" key="2">
    <citation type="journal article" date="2016" name="FEMS Yeast Res.">
        <title>Curation of the genome annotation of Pichia pastoris (Komagataella phaffii) CBS7435 from gene level to protein function.</title>
        <authorList>
            <person name="Valli M."/>
            <person name="Tatto N.E."/>
            <person name="Peymann A."/>
            <person name="Gruber C."/>
            <person name="Landes N."/>
            <person name="Ekker H."/>
            <person name="Thallinger G.G."/>
            <person name="Mattanovich D."/>
            <person name="Gasser B."/>
            <person name="Graf A.B."/>
        </authorList>
    </citation>
    <scope>GENOME REANNOTATION</scope>
    <source>
        <strain evidence="12 13">ATCC 76273 / CBS 7435 / CECT 11047 / NRRL Y-11430 / Wegner 21-1</strain>
    </source>
</reference>
<proteinExistence type="inferred from homology"/>
<name>A0A1G4KPY8_KOMPC</name>
<reference evidence="12 13" key="1">
    <citation type="journal article" date="2011" name="J. Biotechnol.">
        <title>High-quality genome sequence of Pichia pastoris CBS7435.</title>
        <authorList>
            <person name="Kuberl A."/>
            <person name="Schneider J."/>
            <person name="Thallinger G.G."/>
            <person name="Anderl I."/>
            <person name="Wibberg D."/>
            <person name="Hajek T."/>
            <person name="Jaenicke S."/>
            <person name="Brinkrolf K."/>
            <person name="Goesmann A."/>
            <person name="Szczepanowski R."/>
            <person name="Puhler A."/>
            <person name="Schwab H."/>
            <person name="Glieder A."/>
            <person name="Pichler H."/>
        </authorList>
    </citation>
    <scope>NUCLEOTIDE SEQUENCE [LARGE SCALE GENOMIC DNA]</scope>
    <source>
        <strain evidence="13">ATCC 76273 / CBS 7435 / CECT 11047 / NRRL Y-11430 / Wegner 21-1</strain>
    </source>
</reference>
<dbReference type="InterPro" id="IPR011051">
    <property type="entry name" value="RmlC_Cupin_sf"/>
</dbReference>